<dbReference type="Pfam" id="PF16159">
    <property type="entry name" value="FOXP-CC"/>
    <property type="match status" value="1"/>
</dbReference>
<dbReference type="Pfam" id="PF00250">
    <property type="entry name" value="Forkhead"/>
    <property type="match status" value="1"/>
</dbReference>
<dbReference type="InterPro" id="IPR047412">
    <property type="entry name" value="FH_FOXP1_P2"/>
</dbReference>
<feature type="compositionally biased region" description="Low complexity" evidence="11">
    <location>
        <begin position="472"/>
        <end position="481"/>
    </location>
</feature>
<keyword evidence="2" id="KW-0678">Repressor</keyword>
<keyword evidence="6" id="KW-0805">Transcription regulation</keyword>
<evidence type="ECO:0000313" key="14">
    <source>
        <dbReference type="Proteomes" id="UP001201812"/>
    </source>
</evidence>
<feature type="region of interest" description="Disordered" evidence="11">
    <location>
        <begin position="811"/>
        <end position="830"/>
    </location>
</feature>
<evidence type="ECO:0000256" key="11">
    <source>
        <dbReference type="SAM" id="MobiDB-lite"/>
    </source>
</evidence>
<evidence type="ECO:0000256" key="9">
    <source>
        <dbReference type="ARBA" id="ARBA00023242"/>
    </source>
</evidence>
<keyword evidence="9 10" id="KW-0539">Nucleus</keyword>
<dbReference type="Gene3D" id="1.20.5.340">
    <property type="match status" value="1"/>
</dbReference>
<dbReference type="GO" id="GO:0000981">
    <property type="term" value="F:DNA-binding transcription factor activity, RNA polymerase II-specific"/>
    <property type="evidence" value="ECO:0007669"/>
    <property type="project" value="TreeGrafter"/>
</dbReference>
<dbReference type="AlphaFoldDB" id="A0AAD4R6W4"/>
<dbReference type="InterPro" id="IPR032354">
    <property type="entry name" value="FOXP-CC"/>
</dbReference>
<feature type="compositionally biased region" description="Polar residues" evidence="11">
    <location>
        <begin position="53"/>
        <end position="89"/>
    </location>
</feature>
<comment type="subcellular location">
    <subcellularLocation>
        <location evidence="1 10">Nucleus</location>
    </subcellularLocation>
</comment>
<dbReference type="InterPro" id="IPR036390">
    <property type="entry name" value="WH_DNA-bd_sf"/>
</dbReference>
<dbReference type="CDD" id="cd20065">
    <property type="entry name" value="FH_FOXP2"/>
    <property type="match status" value="1"/>
</dbReference>
<dbReference type="GO" id="GO:0008270">
    <property type="term" value="F:zinc ion binding"/>
    <property type="evidence" value="ECO:0007669"/>
    <property type="project" value="UniProtKB-KW"/>
</dbReference>
<evidence type="ECO:0000256" key="7">
    <source>
        <dbReference type="ARBA" id="ARBA00023125"/>
    </source>
</evidence>
<dbReference type="InterPro" id="IPR030456">
    <property type="entry name" value="TF_fork_head_CS_2"/>
</dbReference>
<dbReference type="PANTHER" id="PTHR45796">
    <property type="entry name" value="FORKHEAD BOX P, ISOFORM C"/>
    <property type="match status" value="1"/>
</dbReference>
<feature type="DNA-binding region" description="Fork-head" evidence="10">
    <location>
        <begin position="575"/>
        <end position="667"/>
    </location>
</feature>
<name>A0AAD4R6W4_9BILA</name>
<dbReference type="Proteomes" id="UP001201812">
    <property type="component" value="Unassembled WGS sequence"/>
</dbReference>
<feature type="region of interest" description="Disordered" evidence="11">
    <location>
        <begin position="655"/>
        <end position="683"/>
    </location>
</feature>
<evidence type="ECO:0000256" key="8">
    <source>
        <dbReference type="ARBA" id="ARBA00023163"/>
    </source>
</evidence>
<evidence type="ECO:0000256" key="1">
    <source>
        <dbReference type="ARBA" id="ARBA00004123"/>
    </source>
</evidence>
<dbReference type="PRINTS" id="PR00053">
    <property type="entry name" value="FORKHEAD"/>
</dbReference>
<dbReference type="InterPro" id="IPR036388">
    <property type="entry name" value="WH-like_DNA-bd_sf"/>
</dbReference>
<keyword evidence="8" id="KW-0804">Transcription</keyword>
<accession>A0AAD4R6W4</accession>
<organism evidence="13 14">
    <name type="scientific">Ditylenchus destructor</name>
    <dbReference type="NCBI Taxonomy" id="166010"/>
    <lineage>
        <taxon>Eukaryota</taxon>
        <taxon>Metazoa</taxon>
        <taxon>Ecdysozoa</taxon>
        <taxon>Nematoda</taxon>
        <taxon>Chromadorea</taxon>
        <taxon>Rhabditida</taxon>
        <taxon>Tylenchina</taxon>
        <taxon>Tylenchomorpha</taxon>
        <taxon>Sphaerularioidea</taxon>
        <taxon>Anguinidae</taxon>
        <taxon>Anguininae</taxon>
        <taxon>Ditylenchus</taxon>
    </lineage>
</organism>
<proteinExistence type="predicted"/>
<dbReference type="SUPFAM" id="SSF46785">
    <property type="entry name" value="Winged helix' DNA-binding domain"/>
    <property type="match status" value="1"/>
</dbReference>
<dbReference type="SMART" id="SM00339">
    <property type="entry name" value="FH"/>
    <property type="match status" value="1"/>
</dbReference>
<evidence type="ECO:0000256" key="2">
    <source>
        <dbReference type="ARBA" id="ARBA00022491"/>
    </source>
</evidence>
<dbReference type="GO" id="GO:0005634">
    <property type="term" value="C:nucleus"/>
    <property type="evidence" value="ECO:0007669"/>
    <property type="project" value="UniProtKB-SubCell"/>
</dbReference>
<dbReference type="FunFam" id="1.10.10.10:FF:000010">
    <property type="entry name" value="Forkhead box P2 isoform B"/>
    <property type="match status" value="1"/>
</dbReference>
<dbReference type="PROSITE" id="PS50039">
    <property type="entry name" value="FORK_HEAD_3"/>
    <property type="match status" value="1"/>
</dbReference>
<keyword evidence="5" id="KW-0862">Zinc</keyword>
<reference evidence="13" key="1">
    <citation type="submission" date="2022-01" db="EMBL/GenBank/DDBJ databases">
        <title>Genome Sequence Resource for Two Populations of Ditylenchus destructor, the Migratory Endoparasitic Phytonematode.</title>
        <authorList>
            <person name="Zhang H."/>
            <person name="Lin R."/>
            <person name="Xie B."/>
        </authorList>
    </citation>
    <scope>NUCLEOTIDE SEQUENCE</scope>
    <source>
        <strain evidence="13">BazhouSP</strain>
    </source>
</reference>
<dbReference type="InterPro" id="IPR001766">
    <property type="entry name" value="Fork_head_dom"/>
</dbReference>
<evidence type="ECO:0000256" key="3">
    <source>
        <dbReference type="ARBA" id="ARBA00022723"/>
    </source>
</evidence>
<sequence>MFQGRTSHLPTSLFTHYQEATSSTTSTSTTNSGSSSSSQHSANVGFGTPTAPNPAQSAQQSSHNPAPSALDNTQTTSASPSYQTAQGAPSGTIICSAASAGVSAPPPSSSAYGQVRLPVQSNNARLLELLHQHTVSNTSGNLGFNPFGHTPPNSSLSTSAANALSAGSSGALTGNIDHTATVGGTNTPQQIEQMLMMAIQERLAQQFAVSPFDLSRLWQNVLGLSVPAAFSSPLDLSSLPGPSGQASAAQQQASHPLLQHGLCSWPQCDHPCNSMAAFLQHLGQVHTVDERSAQQCRQQIELVESLEHKLSKERSRLQAMMQHLHMKHSPDSTQPTLGIAQTAPQQQPVQHQQTYQLVQQQAARHDTPIASPKVIQPTAQQSFQSNTAEESMVDQKPIVALQSAGEQSSAFTSRPSTTITGLHHIQPTTSIEGAASRSTVLSNSIFGKLPQPPPSAPSQPAAPVAVKRETTSPPLSAPLLVSPRPMGGTPFGGAGLGVSSSAAFGSILGGACSSAPLPLSMVSTTTAPPTLGMDIGLGGQASGSTPRRRITDKSILPISADIAKNREFYRSHDVRPPYTYASLIRQAIMESKDCQLTLNEIYQWFTETFAYFRRNAATWKNAVRHNLSLHKCFARVEQNVKGAVWTVDDSEFYKRRPQRSSSSRSTKVKNESGIARLGNKRPPVIAEGGQTAQFLSAAADLLGRHPGGLTAQTPGSYSESFVKQESTTSVASSASSVLEDYPMMEGEEDELETQPSGQVEALALANMESDVCMDSQFVNPLNLLSSAAASSSINPSGTRSEPCSPQIVCSQPHQLVKPEEPIEVEEQQTQ</sequence>
<dbReference type="Gene3D" id="1.10.10.10">
    <property type="entry name" value="Winged helix-like DNA-binding domain superfamily/Winged helix DNA-binding domain"/>
    <property type="match status" value="1"/>
</dbReference>
<feature type="region of interest" description="Disordered" evidence="11">
    <location>
        <begin position="404"/>
        <end position="430"/>
    </location>
</feature>
<feature type="compositionally biased region" description="Acidic residues" evidence="11">
    <location>
        <begin position="821"/>
        <end position="830"/>
    </location>
</feature>
<evidence type="ECO:0000256" key="5">
    <source>
        <dbReference type="ARBA" id="ARBA00022833"/>
    </source>
</evidence>
<feature type="domain" description="Fork-head" evidence="12">
    <location>
        <begin position="575"/>
        <end position="667"/>
    </location>
</feature>
<dbReference type="GO" id="GO:0000978">
    <property type="term" value="F:RNA polymerase II cis-regulatory region sequence-specific DNA binding"/>
    <property type="evidence" value="ECO:0007669"/>
    <property type="project" value="TreeGrafter"/>
</dbReference>
<keyword evidence="3" id="KW-0479">Metal-binding</keyword>
<keyword evidence="7 10" id="KW-0238">DNA-binding</keyword>
<dbReference type="EMBL" id="JAKKPZ010000014">
    <property type="protein sequence ID" value="KAI1713948.1"/>
    <property type="molecule type" value="Genomic_DNA"/>
</dbReference>
<dbReference type="PROSITE" id="PS00658">
    <property type="entry name" value="FORK_HEAD_2"/>
    <property type="match status" value="1"/>
</dbReference>
<evidence type="ECO:0000259" key="12">
    <source>
        <dbReference type="PROSITE" id="PS50039"/>
    </source>
</evidence>
<gene>
    <name evidence="13" type="ORF">DdX_08832</name>
</gene>
<feature type="compositionally biased region" description="Low complexity" evidence="11">
    <location>
        <begin position="21"/>
        <end position="38"/>
    </location>
</feature>
<evidence type="ECO:0000256" key="10">
    <source>
        <dbReference type="PROSITE-ProRule" id="PRU00089"/>
    </source>
</evidence>
<keyword evidence="14" id="KW-1185">Reference proteome</keyword>
<evidence type="ECO:0000313" key="13">
    <source>
        <dbReference type="EMBL" id="KAI1713948.1"/>
    </source>
</evidence>
<protein>
    <submittedName>
        <fullName evidence="13">Forkhead domain-containing protein</fullName>
    </submittedName>
</protein>
<comment type="caution">
    <text evidence="13">The sequence shown here is derived from an EMBL/GenBank/DDBJ whole genome shotgun (WGS) entry which is preliminary data.</text>
</comment>
<dbReference type="InterPro" id="IPR050998">
    <property type="entry name" value="FOXP"/>
</dbReference>
<keyword evidence="4" id="KW-0863">Zinc-finger</keyword>
<evidence type="ECO:0000256" key="4">
    <source>
        <dbReference type="ARBA" id="ARBA00022771"/>
    </source>
</evidence>
<evidence type="ECO:0000256" key="6">
    <source>
        <dbReference type="ARBA" id="ARBA00023015"/>
    </source>
</evidence>
<feature type="region of interest" description="Disordered" evidence="11">
    <location>
        <begin position="444"/>
        <end position="481"/>
    </location>
</feature>
<dbReference type="PANTHER" id="PTHR45796:SF4">
    <property type="entry name" value="FORKHEAD BOX P, ISOFORM C"/>
    <property type="match status" value="1"/>
</dbReference>
<feature type="region of interest" description="Disordered" evidence="11">
    <location>
        <begin position="18"/>
        <end position="89"/>
    </location>
</feature>